<accession>A0A0N1HU81</accession>
<comment type="caution">
    <text evidence="2">The sequence shown here is derived from an EMBL/GenBank/DDBJ whole genome shotgun (WGS) entry which is preliminary data.</text>
</comment>
<feature type="compositionally biased region" description="Polar residues" evidence="1">
    <location>
        <begin position="209"/>
        <end position="223"/>
    </location>
</feature>
<dbReference type="EMBL" id="LJSK01000226">
    <property type="protein sequence ID" value="KPI84865.1"/>
    <property type="molecule type" value="Genomic_DNA"/>
</dbReference>
<dbReference type="VEuPathDB" id="TriTrypDB:Lsey_0226_0140"/>
<dbReference type="OrthoDB" id="273059at2759"/>
<reference evidence="2 3" key="1">
    <citation type="journal article" date="2015" name="PLoS Pathog.">
        <title>Leptomonas seymouri: Adaptations to the Dixenous Life Cycle Analyzed by Genome Sequencing, Transcriptome Profiling and Co-infection with Leishmania donovani.</title>
        <authorList>
            <person name="Kraeva N."/>
            <person name="Butenko A."/>
            <person name="Hlavacova J."/>
            <person name="Kostygov A."/>
            <person name="Myskova J."/>
            <person name="Grybchuk D."/>
            <person name="Lestinova T."/>
            <person name="Votypka J."/>
            <person name="Volf P."/>
            <person name="Opperdoes F."/>
            <person name="Flegontov P."/>
            <person name="Lukes J."/>
            <person name="Yurchenko V."/>
        </authorList>
    </citation>
    <scope>NUCLEOTIDE SEQUENCE [LARGE SCALE GENOMIC DNA]</scope>
    <source>
        <strain evidence="2 3">ATCC 30220</strain>
    </source>
</reference>
<protein>
    <submittedName>
        <fullName evidence="2">Uncharacterized protein</fullName>
    </submittedName>
</protein>
<proteinExistence type="predicted"/>
<keyword evidence="3" id="KW-1185">Reference proteome</keyword>
<organism evidence="2 3">
    <name type="scientific">Leptomonas seymouri</name>
    <dbReference type="NCBI Taxonomy" id="5684"/>
    <lineage>
        <taxon>Eukaryota</taxon>
        <taxon>Discoba</taxon>
        <taxon>Euglenozoa</taxon>
        <taxon>Kinetoplastea</taxon>
        <taxon>Metakinetoplastina</taxon>
        <taxon>Trypanosomatida</taxon>
        <taxon>Trypanosomatidae</taxon>
        <taxon>Leishmaniinae</taxon>
        <taxon>Leptomonas</taxon>
    </lineage>
</organism>
<dbReference type="AlphaFoldDB" id="A0A0N1HU81"/>
<evidence type="ECO:0000313" key="3">
    <source>
        <dbReference type="Proteomes" id="UP000038009"/>
    </source>
</evidence>
<evidence type="ECO:0000256" key="1">
    <source>
        <dbReference type="SAM" id="MobiDB-lite"/>
    </source>
</evidence>
<evidence type="ECO:0000313" key="2">
    <source>
        <dbReference type="EMBL" id="KPI84865.1"/>
    </source>
</evidence>
<gene>
    <name evidence="2" type="ORF">ABL78_6093</name>
</gene>
<dbReference type="Proteomes" id="UP000038009">
    <property type="component" value="Unassembled WGS sequence"/>
</dbReference>
<feature type="region of interest" description="Disordered" evidence="1">
    <location>
        <begin position="188"/>
        <end position="241"/>
    </location>
</feature>
<sequence length="311" mass="31850">MNTYTSDGLLVEQTAGADSQVLPPEQGQQLITIYRLFLQVHHAGNGSMRIKDMLKPDAMDSAGDSSADKTADRRTNATRGAILNSNWSSMPSMPEAASAYSSSIAAVSTGTPYPLFLLSSNAIPETHRLRGFPSGRPPVSTAGVPLKSNNRSCNGCEEIPLRWSLLTKQTPATAGHGRATVEAPLNSGAPAVQDKSEGSPQRGPGDGGNSSPSVTASVQSTTGVAGGDGTRLGAPEGNTRSLASAATATAAAASSAPRAFASGWSAAELQVHTTHRVLVCTATELPQGADDAVEDGSTPLIFCCCVQSSVA</sequence>
<dbReference type="OMA" id="MIKPETT"/>
<name>A0A0N1HU81_LEPSE</name>